<dbReference type="GO" id="GO:0004312">
    <property type="term" value="F:fatty acid synthase activity"/>
    <property type="evidence" value="ECO:0007669"/>
    <property type="project" value="TreeGrafter"/>
</dbReference>
<dbReference type="STRING" id="1168221.R7Z5B9"/>
<dbReference type="InterPro" id="IPR014043">
    <property type="entry name" value="Acyl_transferase_dom"/>
</dbReference>
<accession>R7Z5B9</accession>
<dbReference type="InterPro" id="IPR016036">
    <property type="entry name" value="Malonyl_transacylase_ACP-bd"/>
</dbReference>
<evidence type="ECO:0000259" key="4">
    <source>
        <dbReference type="SMART" id="SM00827"/>
    </source>
</evidence>
<keyword evidence="3" id="KW-0808">Transferase</keyword>
<protein>
    <recommendedName>
        <fullName evidence="4">Malonyl-CoA:ACP transacylase (MAT) domain-containing protein</fullName>
    </recommendedName>
</protein>
<dbReference type="OrthoDB" id="329835at2759"/>
<dbReference type="EMBL" id="JH767606">
    <property type="protein sequence ID" value="EON69091.1"/>
    <property type="molecule type" value="Genomic_DNA"/>
</dbReference>
<dbReference type="GeneID" id="19905715"/>
<keyword evidence="1" id="KW-0596">Phosphopantetheine</keyword>
<gene>
    <name evidence="5" type="ORF">W97_08404</name>
</gene>
<proteinExistence type="predicted"/>
<dbReference type="Proteomes" id="UP000016924">
    <property type="component" value="Unassembled WGS sequence"/>
</dbReference>
<dbReference type="AlphaFoldDB" id="R7Z5B9"/>
<evidence type="ECO:0000313" key="6">
    <source>
        <dbReference type="Proteomes" id="UP000016924"/>
    </source>
</evidence>
<sequence>MSRLNTAALSQPVYTMVQIILVDLLCAADINFAAVFGHSSSEIAAASFPPRKLPPEDAEELCALPDFKGRICVVACNSPTSVTLSGDADAIEEAKVIFNNKRKFARALRVDLLYGCCLVRNQNGIESFAEALGLVWKNTPEGVVASEHFHKAVHAQQ</sequence>
<dbReference type="GO" id="GO:0006633">
    <property type="term" value="P:fatty acid biosynthetic process"/>
    <property type="evidence" value="ECO:0007669"/>
    <property type="project" value="TreeGrafter"/>
</dbReference>
<evidence type="ECO:0000313" key="5">
    <source>
        <dbReference type="EMBL" id="EON69091.1"/>
    </source>
</evidence>
<dbReference type="Gene3D" id="3.40.366.10">
    <property type="entry name" value="Malonyl-Coenzyme A Acyl Carrier Protein, domain 2"/>
    <property type="match status" value="2"/>
</dbReference>
<evidence type="ECO:0000256" key="1">
    <source>
        <dbReference type="ARBA" id="ARBA00022450"/>
    </source>
</evidence>
<name>R7Z5B9_CONA1</name>
<reference evidence="6" key="1">
    <citation type="submission" date="2012-06" db="EMBL/GenBank/DDBJ databases">
        <title>The genome sequence of Coniosporium apollinis CBS 100218.</title>
        <authorList>
            <consortium name="The Broad Institute Genome Sequencing Platform"/>
            <person name="Cuomo C."/>
            <person name="Gorbushina A."/>
            <person name="Noack S."/>
            <person name="Walker B."/>
            <person name="Young S.K."/>
            <person name="Zeng Q."/>
            <person name="Gargeya S."/>
            <person name="Fitzgerald M."/>
            <person name="Haas B."/>
            <person name="Abouelleil A."/>
            <person name="Alvarado L."/>
            <person name="Arachchi H.M."/>
            <person name="Berlin A.M."/>
            <person name="Chapman S.B."/>
            <person name="Goldberg J."/>
            <person name="Griggs A."/>
            <person name="Gujja S."/>
            <person name="Hansen M."/>
            <person name="Howarth C."/>
            <person name="Imamovic A."/>
            <person name="Larimer J."/>
            <person name="McCowan C."/>
            <person name="Montmayeur A."/>
            <person name="Murphy C."/>
            <person name="Neiman D."/>
            <person name="Pearson M."/>
            <person name="Priest M."/>
            <person name="Roberts A."/>
            <person name="Saif S."/>
            <person name="Shea T."/>
            <person name="Sisk P."/>
            <person name="Sykes S."/>
            <person name="Wortman J."/>
            <person name="Nusbaum C."/>
            <person name="Birren B."/>
        </authorList>
    </citation>
    <scope>NUCLEOTIDE SEQUENCE [LARGE SCALE GENOMIC DNA]</scope>
    <source>
        <strain evidence="6">CBS 100218</strain>
    </source>
</reference>
<dbReference type="RefSeq" id="XP_007784408.1">
    <property type="nucleotide sequence ID" value="XM_007786218.1"/>
</dbReference>
<dbReference type="PANTHER" id="PTHR43775">
    <property type="entry name" value="FATTY ACID SYNTHASE"/>
    <property type="match status" value="1"/>
</dbReference>
<dbReference type="InterPro" id="IPR016035">
    <property type="entry name" value="Acyl_Trfase/lysoPLipase"/>
</dbReference>
<dbReference type="InterPro" id="IPR050091">
    <property type="entry name" value="PKS_NRPS_Biosynth_Enz"/>
</dbReference>
<dbReference type="GO" id="GO:0044550">
    <property type="term" value="P:secondary metabolite biosynthetic process"/>
    <property type="evidence" value="ECO:0007669"/>
    <property type="project" value="TreeGrafter"/>
</dbReference>
<feature type="domain" description="Malonyl-CoA:ACP transacylase (MAT)" evidence="4">
    <location>
        <begin position="4"/>
        <end position="157"/>
    </location>
</feature>
<evidence type="ECO:0000256" key="3">
    <source>
        <dbReference type="ARBA" id="ARBA00022679"/>
    </source>
</evidence>
<dbReference type="SUPFAM" id="SSF55048">
    <property type="entry name" value="Probable ACP-binding domain of malonyl-CoA ACP transacylase"/>
    <property type="match status" value="1"/>
</dbReference>
<organism evidence="5 6">
    <name type="scientific">Coniosporium apollinis (strain CBS 100218)</name>
    <name type="common">Rock-inhabiting black yeast</name>
    <dbReference type="NCBI Taxonomy" id="1168221"/>
    <lineage>
        <taxon>Eukaryota</taxon>
        <taxon>Fungi</taxon>
        <taxon>Dikarya</taxon>
        <taxon>Ascomycota</taxon>
        <taxon>Pezizomycotina</taxon>
        <taxon>Dothideomycetes</taxon>
        <taxon>Dothideomycetes incertae sedis</taxon>
        <taxon>Coniosporium</taxon>
    </lineage>
</organism>
<keyword evidence="6" id="KW-1185">Reference proteome</keyword>
<evidence type="ECO:0000256" key="2">
    <source>
        <dbReference type="ARBA" id="ARBA00022553"/>
    </source>
</evidence>
<dbReference type="SMART" id="SM00827">
    <property type="entry name" value="PKS_AT"/>
    <property type="match status" value="1"/>
</dbReference>
<dbReference type="InterPro" id="IPR001227">
    <property type="entry name" value="Ac_transferase_dom_sf"/>
</dbReference>
<dbReference type="HOGENOM" id="CLU_1677792_0_0_1"/>
<keyword evidence="2" id="KW-0597">Phosphoprotein</keyword>
<dbReference type="PANTHER" id="PTHR43775:SF20">
    <property type="entry name" value="HYBRID PKS-NRPS SYNTHETASE APDA"/>
    <property type="match status" value="1"/>
</dbReference>
<dbReference type="SUPFAM" id="SSF52151">
    <property type="entry name" value="FabD/lysophospholipase-like"/>
    <property type="match status" value="1"/>
</dbReference>